<comment type="subcellular location">
    <subcellularLocation>
        <location evidence="1">Cell membrane</location>
        <topology evidence="1">Multi-pass membrane protein</topology>
    </subcellularLocation>
</comment>
<feature type="transmembrane region" description="Helical" evidence="7">
    <location>
        <begin position="427"/>
        <end position="446"/>
    </location>
</feature>
<dbReference type="GO" id="GO:0005337">
    <property type="term" value="F:nucleoside transmembrane transporter activity"/>
    <property type="evidence" value="ECO:0007669"/>
    <property type="project" value="InterPro"/>
</dbReference>
<evidence type="ECO:0000313" key="11">
    <source>
        <dbReference type="EMBL" id="KAJ3258672.1"/>
    </source>
</evidence>
<comment type="similarity">
    <text evidence="2">Belongs to the concentrative nucleoside transporter (CNT) (TC 2.A.41) family.</text>
</comment>
<dbReference type="GO" id="GO:0015293">
    <property type="term" value="F:symporter activity"/>
    <property type="evidence" value="ECO:0007669"/>
    <property type="project" value="TreeGrafter"/>
</dbReference>
<feature type="transmembrane region" description="Helical" evidence="7">
    <location>
        <begin position="60"/>
        <end position="77"/>
    </location>
</feature>
<protein>
    <submittedName>
        <fullName evidence="11">Uncharacterized protein</fullName>
    </submittedName>
</protein>
<evidence type="ECO:0000256" key="7">
    <source>
        <dbReference type="SAM" id="Phobius"/>
    </source>
</evidence>
<feature type="transmembrane region" description="Helical" evidence="7">
    <location>
        <begin position="196"/>
        <end position="215"/>
    </location>
</feature>
<evidence type="ECO:0000256" key="3">
    <source>
        <dbReference type="ARBA" id="ARBA00022475"/>
    </source>
</evidence>
<feature type="transmembrane region" description="Helical" evidence="7">
    <location>
        <begin position="525"/>
        <end position="546"/>
    </location>
</feature>
<evidence type="ECO:0000259" key="8">
    <source>
        <dbReference type="Pfam" id="PF01773"/>
    </source>
</evidence>
<feature type="transmembrane region" description="Helical" evidence="7">
    <location>
        <begin position="164"/>
        <end position="184"/>
    </location>
</feature>
<proteinExistence type="inferred from homology"/>
<dbReference type="InterPro" id="IPR011657">
    <property type="entry name" value="CNT_C_dom"/>
</dbReference>
<dbReference type="PANTHER" id="PTHR10590">
    <property type="entry name" value="SODIUM/NUCLEOSIDE COTRANSPORTER"/>
    <property type="match status" value="1"/>
</dbReference>
<name>A0AAD5Y945_9FUNG</name>
<keyword evidence="5 7" id="KW-1133">Transmembrane helix</keyword>
<dbReference type="Pfam" id="PF07670">
    <property type="entry name" value="Gate"/>
    <property type="match status" value="1"/>
</dbReference>
<keyword evidence="12" id="KW-1185">Reference proteome</keyword>
<evidence type="ECO:0000256" key="2">
    <source>
        <dbReference type="ARBA" id="ARBA00009033"/>
    </source>
</evidence>
<feature type="transmembrane region" description="Helical" evidence="7">
    <location>
        <begin position="141"/>
        <end position="158"/>
    </location>
</feature>
<feature type="domain" description="Nucleoside transporter/FeoB GTPase Gate" evidence="10">
    <location>
        <begin position="225"/>
        <end position="322"/>
    </location>
</feature>
<keyword evidence="6 7" id="KW-0472">Membrane</keyword>
<reference evidence="11" key="1">
    <citation type="submission" date="2020-05" db="EMBL/GenBank/DDBJ databases">
        <title>Phylogenomic resolution of chytrid fungi.</title>
        <authorList>
            <person name="Stajich J.E."/>
            <person name="Amses K."/>
            <person name="Simmons R."/>
            <person name="Seto K."/>
            <person name="Myers J."/>
            <person name="Bonds A."/>
            <person name="Quandt C.A."/>
            <person name="Barry K."/>
            <person name="Liu P."/>
            <person name="Grigoriev I."/>
            <person name="Longcore J.E."/>
            <person name="James T.Y."/>
        </authorList>
    </citation>
    <scope>NUCLEOTIDE SEQUENCE</scope>
    <source>
        <strain evidence="11">PLAUS21</strain>
    </source>
</reference>
<accession>A0AAD5Y945</accession>
<feature type="transmembrane region" description="Helical" evidence="7">
    <location>
        <begin position="227"/>
        <end position="245"/>
    </location>
</feature>
<feature type="transmembrane region" description="Helical" evidence="7">
    <location>
        <begin position="385"/>
        <end position="412"/>
    </location>
</feature>
<feature type="transmembrane region" description="Helical" evidence="7">
    <location>
        <begin position="111"/>
        <end position="129"/>
    </location>
</feature>
<dbReference type="PANTHER" id="PTHR10590:SF4">
    <property type="entry name" value="SOLUTE CARRIER FAMILY 28 MEMBER 3"/>
    <property type="match status" value="1"/>
</dbReference>
<dbReference type="Pfam" id="PF07662">
    <property type="entry name" value="Nucleos_tra2_C"/>
    <property type="match status" value="1"/>
</dbReference>
<dbReference type="AlphaFoldDB" id="A0AAD5Y945"/>
<dbReference type="InterPro" id="IPR008276">
    <property type="entry name" value="C_nuclsd_transpt"/>
</dbReference>
<keyword evidence="3" id="KW-1003">Cell membrane</keyword>
<feature type="transmembrane region" description="Helical" evidence="7">
    <location>
        <begin position="33"/>
        <end position="54"/>
    </location>
</feature>
<evidence type="ECO:0000256" key="5">
    <source>
        <dbReference type="ARBA" id="ARBA00022989"/>
    </source>
</evidence>
<comment type="caution">
    <text evidence="11">The sequence shown here is derived from an EMBL/GenBank/DDBJ whole genome shotgun (WGS) entry which is preliminary data.</text>
</comment>
<organism evidence="11 12">
    <name type="scientific">Boothiomyces macroporosus</name>
    <dbReference type="NCBI Taxonomy" id="261099"/>
    <lineage>
        <taxon>Eukaryota</taxon>
        <taxon>Fungi</taxon>
        <taxon>Fungi incertae sedis</taxon>
        <taxon>Chytridiomycota</taxon>
        <taxon>Chytridiomycota incertae sedis</taxon>
        <taxon>Chytridiomycetes</taxon>
        <taxon>Rhizophydiales</taxon>
        <taxon>Terramycetaceae</taxon>
        <taxon>Boothiomyces</taxon>
    </lineage>
</organism>
<evidence type="ECO:0000256" key="4">
    <source>
        <dbReference type="ARBA" id="ARBA00022692"/>
    </source>
</evidence>
<evidence type="ECO:0000313" key="12">
    <source>
        <dbReference type="Proteomes" id="UP001210925"/>
    </source>
</evidence>
<feature type="domain" description="Concentrative nucleoside transporter C-terminal" evidence="9">
    <location>
        <begin position="328"/>
        <end position="544"/>
    </location>
</feature>
<feature type="domain" description="Concentrative nucleoside transporter N-terminal" evidence="8">
    <location>
        <begin position="145"/>
        <end position="217"/>
    </location>
</feature>
<dbReference type="GO" id="GO:0005886">
    <property type="term" value="C:plasma membrane"/>
    <property type="evidence" value="ECO:0007669"/>
    <property type="project" value="UniProtKB-SubCell"/>
</dbReference>
<dbReference type="InterPro" id="IPR011642">
    <property type="entry name" value="Gate_dom"/>
</dbReference>
<feature type="transmembrane region" description="Helical" evidence="7">
    <location>
        <begin position="489"/>
        <end position="513"/>
    </location>
</feature>
<gene>
    <name evidence="11" type="ORF">HK103_003461</name>
</gene>
<sequence>MEEEKIQIEEKTTTVVEEISESKPKFGKRGRNALLIDLAIWIAMTAYFVAFVSLGSGKQGFGAGVVAYVFISLRLLARHVSVSQVVYKPLGSVASSAGGAAGRVVSEKYRAPVIGVVAFILIAATSLLSKTTADNSIGYRIQSLLGIVVILVAMTLLSHDRKNIPWYTVSTGLLIQYFIALIVLKTQWGFDLFNYISRFLANFLGFSHTGAVFIFGDFDNDNFAKSVFPAIVFFCSFIYIVYYWGGMQYIVAKMGWFFVRAMDTSGAESVVACASPFIGQGENALLVAPFVEFMTRSEIHSIMTSGFATIAGSVLIYYLTIVPNQSTILTCCIMSIPAGLLLSKMRYPETEESLSKGDVKVPESNHKDANFLHAASNGSAVGMQLVILIGGGLLAIISLYNCVDFVVGWLFAMINVFEYTTGKQQEISIAFLLSYVFAPVAWLVGMPGGEARLAGKLMATKMIINEFAAYKDLYDAIKAGTFSQRTVDLLSFALCGFANIGSIGIQIGALGAIAPSRSADFAELAVSAMLTGTVATWMTACVAGALM</sequence>
<evidence type="ECO:0000259" key="9">
    <source>
        <dbReference type="Pfam" id="PF07662"/>
    </source>
</evidence>
<evidence type="ECO:0000256" key="6">
    <source>
        <dbReference type="ARBA" id="ARBA00023136"/>
    </source>
</evidence>
<dbReference type="EMBL" id="JADGKB010000025">
    <property type="protein sequence ID" value="KAJ3258672.1"/>
    <property type="molecule type" value="Genomic_DNA"/>
</dbReference>
<dbReference type="InterPro" id="IPR002668">
    <property type="entry name" value="CNT_N_dom"/>
</dbReference>
<dbReference type="Proteomes" id="UP001210925">
    <property type="component" value="Unassembled WGS sequence"/>
</dbReference>
<evidence type="ECO:0000259" key="10">
    <source>
        <dbReference type="Pfam" id="PF07670"/>
    </source>
</evidence>
<dbReference type="Pfam" id="PF01773">
    <property type="entry name" value="Nucleos_tra2_N"/>
    <property type="match status" value="1"/>
</dbReference>
<keyword evidence="4 7" id="KW-0812">Transmembrane</keyword>
<evidence type="ECO:0000256" key="1">
    <source>
        <dbReference type="ARBA" id="ARBA00004651"/>
    </source>
</evidence>
<feature type="transmembrane region" description="Helical" evidence="7">
    <location>
        <begin position="302"/>
        <end position="320"/>
    </location>
</feature>